<keyword evidence="2" id="KW-1185">Reference proteome</keyword>
<dbReference type="AlphaFoldDB" id="A0A7W5AHA1"/>
<dbReference type="InterPro" id="IPR011749">
    <property type="entry name" value="CHP02243"/>
</dbReference>
<proteinExistence type="predicted"/>
<organism evidence="1 2">
    <name type="scientific">Actinoplanes campanulatus</name>
    <dbReference type="NCBI Taxonomy" id="113559"/>
    <lineage>
        <taxon>Bacteria</taxon>
        <taxon>Bacillati</taxon>
        <taxon>Actinomycetota</taxon>
        <taxon>Actinomycetes</taxon>
        <taxon>Micromonosporales</taxon>
        <taxon>Micromonosporaceae</taxon>
        <taxon>Actinoplanes</taxon>
    </lineage>
</organism>
<name>A0A7W5AHA1_9ACTN</name>
<evidence type="ECO:0000313" key="2">
    <source>
        <dbReference type="Proteomes" id="UP000590749"/>
    </source>
</evidence>
<protein>
    <submittedName>
        <fullName evidence="1">Putative phage baseplate assembly protein</fullName>
    </submittedName>
</protein>
<dbReference type="EMBL" id="JACHXF010000007">
    <property type="protein sequence ID" value="MBB3096097.1"/>
    <property type="molecule type" value="Genomic_DNA"/>
</dbReference>
<accession>A0A7W5AHA1</accession>
<sequence length="858" mass="93315">MSERRRGAIRAAGHNGVDEIEVSDDGLRLSVTFLGRAPDDLRPGNIRIDGGRRVTGVTAVEVEVEHADDPELDDRLHVTVDRVGDTSRYRLSIVETDAYGRPGTRPYPGFDQRCHGAGFRFRPQCAPPFEPPPPDRVRPPGPVIDYTARDYDTIRRLLLDRMALTVPAWVERGPADLGVALIELLAYTADQISYQQDAVATEAYLDTARHRVSVRRHAKLVDYSMHDGCNARTVVVVDVTEPVTLRPGEYRFAAAGAHRFAAVGADRGSVVDDEHALIFEPLDRRPARLWPEHNAIRFWTWEGDQPALPAGATAATLRDDDRCLRLRPGDVLVLEETRGHRQAVRLISVTPDTDRLSGQQIVEVTWAGEDALTGSLDLGDSVARGNAILVDHGRTLPEPEPVTAPGPRSVTQAVPYPLPEHVRAGQAAHLAGLPERARERLADLWRSAGDRNGLSDSEVDELTVLFDLPYAERTRLREDPAGTLRELLAGRQRRLAGKLRRLEVLAARARAGTVLGDHIAEEIAQTWGDRYADGLRPGDPVLAGPVSALAGDPRRALPVLHGDWTPRRDLLDSGPRDRHVVGELTDDGRLTLRFNTTPPPGTRIGYRVGGGTVGNVGAEAITHLVTCRDDGGIPAATGVRNPLPAVGGTDPEPVDQVRRLAPLDLRRRKQRAITAADYAELASTLPGVQRAAAEIRWTGSTAEAHVAIDAGGSGVPSQRLLDEVADRLEAYRRIGHDLVIAPARPVPLDIVIEVCAAPGHQHGRILAELHRRLLAAFRPDALTFGDPVRVSRLTALAASVPGVRTARVTRLRRLSAPDAGELEAGLLRLGPLEIARCDNDPDRPEHGHLEIAMTDGGD</sequence>
<gene>
    <name evidence="1" type="ORF">FHR83_003767</name>
</gene>
<reference evidence="1 2" key="1">
    <citation type="submission" date="2020-08" db="EMBL/GenBank/DDBJ databases">
        <title>Genomic Encyclopedia of Type Strains, Phase III (KMG-III): the genomes of soil and plant-associated and newly described type strains.</title>
        <authorList>
            <person name="Whitman W."/>
        </authorList>
    </citation>
    <scope>NUCLEOTIDE SEQUENCE [LARGE SCALE GENOMIC DNA]</scope>
    <source>
        <strain evidence="1 2">CECT 3287</strain>
    </source>
</reference>
<dbReference type="NCBIfam" id="TIGR02243">
    <property type="entry name" value="putative baseplate assembly protein"/>
    <property type="match status" value="1"/>
</dbReference>
<dbReference type="RefSeq" id="WP_183221330.1">
    <property type="nucleotide sequence ID" value="NZ_BMPW01000005.1"/>
</dbReference>
<dbReference type="Proteomes" id="UP000590749">
    <property type="component" value="Unassembled WGS sequence"/>
</dbReference>
<evidence type="ECO:0000313" key="1">
    <source>
        <dbReference type="EMBL" id="MBB3096097.1"/>
    </source>
</evidence>
<comment type="caution">
    <text evidence="1">The sequence shown here is derived from an EMBL/GenBank/DDBJ whole genome shotgun (WGS) entry which is preliminary data.</text>
</comment>